<organism evidence="1 2">
    <name type="scientific">Maricaulis virginensis</name>
    <dbReference type="NCBI Taxonomy" id="144022"/>
    <lineage>
        <taxon>Bacteria</taxon>
        <taxon>Pseudomonadati</taxon>
        <taxon>Pseudomonadota</taxon>
        <taxon>Alphaproteobacteria</taxon>
        <taxon>Maricaulales</taxon>
        <taxon>Maricaulaceae</taxon>
        <taxon>Maricaulis</taxon>
    </lineage>
</organism>
<proteinExistence type="predicted"/>
<dbReference type="Proteomes" id="UP001143486">
    <property type="component" value="Unassembled WGS sequence"/>
</dbReference>
<dbReference type="AlphaFoldDB" id="A0A9W6IM82"/>
<gene>
    <name evidence="1" type="ORF">GCM10017621_16250</name>
</gene>
<protein>
    <submittedName>
        <fullName evidence="1">Uncharacterized protein</fullName>
    </submittedName>
</protein>
<comment type="caution">
    <text evidence="1">The sequence shown here is derived from an EMBL/GenBank/DDBJ whole genome shotgun (WGS) entry which is preliminary data.</text>
</comment>
<accession>A0A9W6IM82</accession>
<reference evidence="1" key="2">
    <citation type="submission" date="2023-01" db="EMBL/GenBank/DDBJ databases">
        <authorList>
            <person name="Sun Q."/>
            <person name="Evtushenko L."/>
        </authorList>
    </citation>
    <scope>NUCLEOTIDE SEQUENCE</scope>
    <source>
        <strain evidence="1">VKM B-1513</strain>
    </source>
</reference>
<sequence>MLQRTGYHWPSRIRSVAFAIWAVAFALTGALGWAAWSSYQTASETADYVAWRQEAGLVVPVLKTIVKDSETVR</sequence>
<dbReference type="EMBL" id="BSFE01000003">
    <property type="protein sequence ID" value="GLK52117.1"/>
    <property type="molecule type" value="Genomic_DNA"/>
</dbReference>
<reference evidence="1" key="1">
    <citation type="journal article" date="2014" name="Int. J. Syst. Evol. Microbiol.">
        <title>Complete genome sequence of Corynebacterium casei LMG S-19264T (=DSM 44701T), isolated from a smear-ripened cheese.</title>
        <authorList>
            <consortium name="US DOE Joint Genome Institute (JGI-PGF)"/>
            <person name="Walter F."/>
            <person name="Albersmeier A."/>
            <person name="Kalinowski J."/>
            <person name="Ruckert C."/>
        </authorList>
    </citation>
    <scope>NUCLEOTIDE SEQUENCE</scope>
    <source>
        <strain evidence="1">VKM B-1513</strain>
    </source>
</reference>
<evidence type="ECO:0000313" key="1">
    <source>
        <dbReference type="EMBL" id="GLK52117.1"/>
    </source>
</evidence>
<dbReference type="RefSeq" id="WP_271186481.1">
    <property type="nucleotide sequence ID" value="NZ_BSFE01000003.1"/>
</dbReference>
<keyword evidence="2" id="KW-1185">Reference proteome</keyword>
<name>A0A9W6IM82_9PROT</name>
<evidence type="ECO:0000313" key="2">
    <source>
        <dbReference type="Proteomes" id="UP001143486"/>
    </source>
</evidence>